<dbReference type="Gene3D" id="3.30.300.20">
    <property type="match status" value="1"/>
</dbReference>
<comment type="similarity">
    <text evidence="2">Belongs to the RbfA family.</text>
</comment>
<evidence type="ECO:0000256" key="2">
    <source>
        <dbReference type="HAMAP-Rule" id="MF_00003"/>
    </source>
</evidence>
<comment type="caution">
    <text evidence="3">The sequence shown here is derived from an EMBL/GenBank/DDBJ whole genome shotgun (WGS) entry which is preliminary data.</text>
</comment>
<proteinExistence type="inferred from homology"/>
<evidence type="ECO:0000256" key="1">
    <source>
        <dbReference type="ARBA" id="ARBA00022517"/>
    </source>
</evidence>
<dbReference type="InterPro" id="IPR000238">
    <property type="entry name" value="RbfA"/>
</dbReference>
<keyword evidence="2" id="KW-0963">Cytoplasm</keyword>
<organism evidence="3 4">
    <name type="scientific">Ureaplasma ceti</name>
    <dbReference type="NCBI Taxonomy" id="3119530"/>
    <lineage>
        <taxon>Bacteria</taxon>
        <taxon>Bacillati</taxon>
        <taxon>Mycoplasmatota</taxon>
        <taxon>Mycoplasmoidales</taxon>
        <taxon>Mycoplasmoidaceae</taxon>
        <taxon>Ureaplasma</taxon>
    </lineage>
</organism>
<evidence type="ECO:0000313" key="4">
    <source>
        <dbReference type="Proteomes" id="UP001449582"/>
    </source>
</evidence>
<dbReference type="InterPro" id="IPR023799">
    <property type="entry name" value="RbfA_dom_sf"/>
</dbReference>
<name>A0ABP9U633_9BACT</name>
<dbReference type="Pfam" id="PF02033">
    <property type="entry name" value="RBFA"/>
    <property type="match status" value="1"/>
</dbReference>
<dbReference type="PANTHER" id="PTHR33515:SF1">
    <property type="entry name" value="RIBOSOME-BINDING FACTOR A, CHLOROPLASTIC-RELATED"/>
    <property type="match status" value="1"/>
</dbReference>
<evidence type="ECO:0000313" key="3">
    <source>
        <dbReference type="EMBL" id="GAA5414801.1"/>
    </source>
</evidence>
<keyword evidence="4" id="KW-1185">Reference proteome</keyword>
<dbReference type="HAMAP" id="MF_00003">
    <property type="entry name" value="RbfA"/>
    <property type="match status" value="1"/>
</dbReference>
<keyword evidence="1 2" id="KW-0690">Ribosome biogenesis</keyword>
<dbReference type="NCBIfam" id="TIGR00082">
    <property type="entry name" value="rbfA"/>
    <property type="match status" value="1"/>
</dbReference>
<dbReference type="EMBL" id="BAABQM010000003">
    <property type="protein sequence ID" value="GAA5414801.1"/>
    <property type="molecule type" value="Genomic_DNA"/>
</dbReference>
<protein>
    <recommendedName>
        <fullName evidence="2">Ribosome-binding factor A</fullName>
    </recommendedName>
</protein>
<reference evidence="3" key="1">
    <citation type="submission" date="2024-02" db="EMBL/GenBank/DDBJ databases">
        <title>Draft genome sequence of new strains in genus Ureaplasma.</title>
        <authorList>
            <person name="Nakajima Y."/>
            <person name="Segawa T."/>
        </authorList>
    </citation>
    <scope>NUCLEOTIDE SEQUENCE [LARGE SCALE GENOMIC DNA]</scope>
    <source>
        <strain evidence="3">OM1</strain>
    </source>
</reference>
<dbReference type="SUPFAM" id="SSF89919">
    <property type="entry name" value="Ribosome-binding factor A, RbfA"/>
    <property type="match status" value="1"/>
</dbReference>
<comment type="function">
    <text evidence="2">One of several proteins that assist in the late maturation steps of the functional core of the 30S ribosomal subunit. Associates with free 30S ribosomal subunits (but not with 30S subunits that are part of 70S ribosomes or polysomes). Required for efficient processing of 16S rRNA. May interact with the 5'-terminal helix region of 16S rRNA.</text>
</comment>
<comment type="subcellular location">
    <subcellularLocation>
        <location evidence="2">Cytoplasm</location>
    </subcellularLocation>
</comment>
<gene>
    <name evidence="2 3" type="primary">rbfA</name>
    <name evidence="3" type="ORF">UREOM_5120</name>
</gene>
<dbReference type="Proteomes" id="UP001449582">
    <property type="component" value="Unassembled WGS sequence"/>
</dbReference>
<dbReference type="RefSeq" id="WP_353289961.1">
    <property type="nucleotide sequence ID" value="NZ_BAABQM010000003.1"/>
</dbReference>
<dbReference type="PANTHER" id="PTHR33515">
    <property type="entry name" value="RIBOSOME-BINDING FACTOR A, CHLOROPLASTIC-RELATED"/>
    <property type="match status" value="1"/>
</dbReference>
<comment type="subunit">
    <text evidence="2">Monomer. Binds 30S ribosomal subunits, but not 50S ribosomal subunits or 70S ribosomes.</text>
</comment>
<accession>A0ABP9U633</accession>
<sequence length="117" mass="13140">MPSGVKLARFESIVKDTINKALTNEVKNKIASNATVTSVQLTNDLSVARIYLDCLNRENIDKIISNVEKVKGFLRTKVAHALNAYKAPELRFFADSTIDYANKIEQLLNEIKEKEGK</sequence>
<dbReference type="InterPro" id="IPR015946">
    <property type="entry name" value="KH_dom-like_a/b"/>
</dbReference>